<keyword evidence="5" id="KW-0547">Nucleotide-binding</keyword>
<dbReference type="CDD" id="cd00082">
    <property type="entry name" value="HisKA"/>
    <property type="match status" value="1"/>
</dbReference>
<dbReference type="RefSeq" id="WP_321391745.1">
    <property type="nucleotide sequence ID" value="NZ_CP139487.1"/>
</dbReference>
<dbReference type="SUPFAM" id="SSF55781">
    <property type="entry name" value="GAF domain-like"/>
    <property type="match status" value="1"/>
</dbReference>
<dbReference type="PRINTS" id="PR00344">
    <property type="entry name" value="BCTRLSENSOR"/>
</dbReference>
<dbReference type="Pfam" id="PF01590">
    <property type="entry name" value="GAF"/>
    <property type="match status" value="1"/>
</dbReference>
<dbReference type="EMBL" id="CP139487">
    <property type="protein sequence ID" value="WPU63971.1"/>
    <property type="molecule type" value="Genomic_DNA"/>
</dbReference>
<dbReference type="SMART" id="SM00388">
    <property type="entry name" value="HisKA"/>
    <property type="match status" value="1"/>
</dbReference>
<dbReference type="SMART" id="SM00065">
    <property type="entry name" value="GAF"/>
    <property type="match status" value="1"/>
</dbReference>
<dbReference type="Gene3D" id="1.10.287.130">
    <property type="match status" value="1"/>
</dbReference>
<reference evidence="10 11" key="1">
    <citation type="submission" date="2023-11" db="EMBL/GenBank/DDBJ databases">
        <title>Peredibacter starrii A3.12.</title>
        <authorList>
            <person name="Mitchell R.J."/>
        </authorList>
    </citation>
    <scope>NUCLEOTIDE SEQUENCE [LARGE SCALE GENOMIC DNA]</scope>
    <source>
        <strain evidence="10 11">A3.12</strain>
    </source>
</reference>
<sequence>MPNKNSEYRFNHILLKLSKLESIDSGLLEESFNIITKSVVEALNVGRCGIWFYNEKRTAIILNDLYESETQTHSSGAILDASDFPKYFDYLLEERTLPAVDTFNDPVTSEFLEVYLKPLNIVSMIDAPIRVNGKMIGIICCESVGVTRNWTMAEQNFIGNITDILARAVQAKERKEVMNQLERMNIHLEELIEERTKELEVQRARTANASKMAMLGEMASSIAHEINNPLAIIISLVSMIKRMDEKGSSKEDKDKALNNLIETSNRIEKIVKGLRFFARDASRDDFVHTSINQVIEDTLALCNQKFHQHGISIHYNICPDSIIYCQPVSLSQAILNLLSNSFDAINSLEDKWIRIECFETQTDVQITVTDSGNGINEEIRDKIVLPFFTTKEVGKGTGLGLSIVKGIVEQHGGKLSLDSGCPNTKFNIMIPKKARAA</sequence>
<evidence type="ECO:0000256" key="4">
    <source>
        <dbReference type="ARBA" id="ARBA00022679"/>
    </source>
</evidence>
<keyword evidence="11" id="KW-1185">Reference proteome</keyword>
<evidence type="ECO:0000256" key="7">
    <source>
        <dbReference type="ARBA" id="ARBA00022840"/>
    </source>
</evidence>
<dbReference type="Pfam" id="PF00512">
    <property type="entry name" value="HisKA"/>
    <property type="match status" value="1"/>
</dbReference>
<dbReference type="Gene3D" id="3.30.450.40">
    <property type="match status" value="1"/>
</dbReference>
<keyword evidence="4" id="KW-0808">Transferase</keyword>
<evidence type="ECO:0000256" key="6">
    <source>
        <dbReference type="ARBA" id="ARBA00022777"/>
    </source>
</evidence>
<dbReference type="InterPro" id="IPR005467">
    <property type="entry name" value="His_kinase_dom"/>
</dbReference>
<name>A0AAX4HL67_9BACT</name>
<dbReference type="InterPro" id="IPR036890">
    <property type="entry name" value="HATPase_C_sf"/>
</dbReference>
<keyword evidence="7 10" id="KW-0067">ATP-binding</keyword>
<dbReference type="PANTHER" id="PTHR43065:SF10">
    <property type="entry name" value="PEROXIDE STRESS-ACTIVATED HISTIDINE KINASE MAK3"/>
    <property type="match status" value="1"/>
</dbReference>
<dbReference type="SMART" id="SM00387">
    <property type="entry name" value="HATPase_c"/>
    <property type="match status" value="1"/>
</dbReference>
<dbReference type="SUPFAM" id="SSF47384">
    <property type="entry name" value="Homodimeric domain of signal transducing histidine kinase"/>
    <property type="match status" value="1"/>
</dbReference>
<dbReference type="Proteomes" id="UP001324634">
    <property type="component" value="Chromosome"/>
</dbReference>
<dbReference type="GO" id="GO:0005524">
    <property type="term" value="F:ATP binding"/>
    <property type="evidence" value="ECO:0007669"/>
    <property type="project" value="UniProtKB-KW"/>
</dbReference>
<dbReference type="InterPro" id="IPR029016">
    <property type="entry name" value="GAF-like_dom_sf"/>
</dbReference>
<keyword evidence="8" id="KW-0902">Two-component regulatory system</keyword>
<dbReference type="PANTHER" id="PTHR43065">
    <property type="entry name" value="SENSOR HISTIDINE KINASE"/>
    <property type="match status" value="1"/>
</dbReference>
<comment type="catalytic activity">
    <reaction evidence="1">
        <text>ATP + protein L-histidine = ADP + protein N-phospho-L-histidine.</text>
        <dbReference type="EC" id="2.7.13.3"/>
    </reaction>
</comment>
<protein>
    <recommendedName>
        <fullName evidence="2">histidine kinase</fullName>
        <ecNumber evidence="2">2.7.13.3</ecNumber>
    </recommendedName>
</protein>
<evidence type="ECO:0000256" key="3">
    <source>
        <dbReference type="ARBA" id="ARBA00022553"/>
    </source>
</evidence>
<evidence type="ECO:0000256" key="1">
    <source>
        <dbReference type="ARBA" id="ARBA00000085"/>
    </source>
</evidence>
<gene>
    <name evidence="10" type="ORF">SOO65_14845</name>
</gene>
<dbReference type="AlphaFoldDB" id="A0AAX4HL67"/>
<dbReference type="SUPFAM" id="SSF55874">
    <property type="entry name" value="ATPase domain of HSP90 chaperone/DNA topoisomerase II/histidine kinase"/>
    <property type="match status" value="1"/>
</dbReference>
<dbReference type="InterPro" id="IPR003594">
    <property type="entry name" value="HATPase_dom"/>
</dbReference>
<evidence type="ECO:0000259" key="9">
    <source>
        <dbReference type="PROSITE" id="PS50109"/>
    </source>
</evidence>
<dbReference type="Pfam" id="PF02518">
    <property type="entry name" value="HATPase_c"/>
    <property type="match status" value="1"/>
</dbReference>
<dbReference type="InterPro" id="IPR036097">
    <property type="entry name" value="HisK_dim/P_sf"/>
</dbReference>
<evidence type="ECO:0000256" key="2">
    <source>
        <dbReference type="ARBA" id="ARBA00012438"/>
    </source>
</evidence>
<dbReference type="InterPro" id="IPR003661">
    <property type="entry name" value="HisK_dim/P_dom"/>
</dbReference>
<dbReference type="Gene3D" id="3.30.565.10">
    <property type="entry name" value="Histidine kinase-like ATPase, C-terminal domain"/>
    <property type="match status" value="1"/>
</dbReference>
<dbReference type="KEGG" id="psti:SOO65_14845"/>
<dbReference type="GO" id="GO:0000155">
    <property type="term" value="F:phosphorelay sensor kinase activity"/>
    <property type="evidence" value="ECO:0007669"/>
    <property type="project" value="InterPro"/>
</dbReference>
<dbReference type="InterPro" id="IPR004358">
    <property type="entry name" value="Sig_transdc_His_kin-like_C"/>
</dbReference>
<dbReference type="InterPro" id="IPR003018">
    <property type="entry name" value="GAF"/>
</dbReference>
<evidence type="ECO:0000313" key="10">
    <source>
        <dbReference type="EMBL" id="WPU63971.1"/>
    </source>
</evidence>
<evidence type="ECO:0000256" key="8">
    <source>
        <dbReference type="ARBA" id="ARBA00023012"/>
    </source>
</evidence>
<keyword evidence="3" id="KW-0597">Phosphoprotein</keyword>
<organism evidence="10 11">
    <name type="scientific">Peredibacter starrii</name>
    <dbReference type="NCBI Taxonomy" id="28202"/>
    <lineage>
        <taxon>Bacteria</taxon>
        <taxon>Pseudomonadati</taxon>
        <taxon>Bdellovibrionota</taxon>
        <taxon>Bacteriovoracia</taxon>
        <taxon>Bacteriovoracales</taxon>
        <taxon>Bacteriovoracaceae</taxon>
        <taxon>Peredibacter</taxon>
    </lineage>
</organism>
<accession>A0AAX4HL67</accession>
<dbReference type="EC" id="2.7.13.3" evidence="2"/>
<proteinExistence type="predicted"/>
<feature type="domain" description="Histidine kinase" evidence="9">
    <location>
        <begin position="221"/>
        <end position="434"/>
    </location>
</feature>
<evidence type="ECO:0000256" key="5">
    <source>
        <dbReference type="ARBA" id="ARBA00022741"/>
    </source>
</evidence>
<evidence type="ECO:0000313" key="11">
    <source>
        <dbReference type="Proteomes" id="UP001324634"/>
    </source>
</evidence>
<dbReference type="PROSITE" id="PS50109">
    <property type="entry name" value="HIS_KIN"/>
    <property type="match status" value="1"/>
</dbReference>
<keyword evidence="6" id="KW-0418">Kinase</keyword>